<dbReference type="AlphaFoldDB" id="A0A318PR63"/>
<dbReference type="Gene3D" id="1.10.10.10">
    <property type="entry name" value="Winged helix-like DNA-binding domain superfamily/Winged helix DNA-binding domain"/>
    <property type="match status" value="1"/>
</dbReference>
<comment type="similarity">
    <text evidence="1">Belongs to the ROK (NagC/XylR) family.</text>
</comment>
<feature type="domain" description="HTH marR-type" evidence="2">
    <location>
        <begin position="9"/>
        <end position="59"/>
    </location>
</feature>
<evidence type="ECO:0000256" key="1">
    <source>
        <dbReference type="ARBA" id="ARBA00006479"/>
    </source>
</evidence>
<dbReference type="InterPro" id="IPR043129">
    <property type="entry name" value="ATPase_NBD"/>
</dbReference>
<dbReference type="PANTHER" id="PTHR18964:SF149">
    <property type="entry name" value="BIFUNCTIONAL UDP-N-ACETYLGLUCOSAMINE 2-EPIMERASE_N-ACETYLMANNOSAMINE KINASE"/>
    <property type="match status" value="1"/>
</dbReference>
<evidence type="ECO:0000313" key="4">
    <source>
        <dbReference type="Proteomes" id="UP000248301"/>
    </source>
</evidence>
<evidence type="ECO:0000259" key="2">
    <source>
        <dbReference type="Pfam" id="PF12802"/>
    </source>
</evidence>
<dbReference type="SUPFAM" id="SSF53067">
    <property type="entry name" value="Actin-like ATPase domain"/>
    <property type="match status" value="1"/>
</dbReference>
<organism evidence="3 4">
    <name type="scientific">Gluconacetobacter entanii</name>
    <dbReference type="NCBI Taxonomy" id="108528"/>
    <lineage>
        <taxon>Bacteria</taxon>
        <taxon>Pseudomonadati</taxon>
        <taxon>Pseudomonadota</taxon>
        <taxon>Alphaproteobacteria</taxon>
        <taxon>Acetobacterales</taxon>
        <taxon>Acetobacteraceae</taxon>
        <taxon>Gluconacetobacter</taxon>
    </lineage>
</organism>
<dbReference type="InterPro" id="IPR000600">
    <property type="entry name" value="ROK"/>
</dbReference>
<sequence>MEGHVSCRSHVQLLRLINQFGPLSRAELIRLSGLSKGAVSMVTADLLAHGLIETRDTVHGGGRPSIRLGIAADSAFFVGISLADRPVMVLGDLHGTILDRHDIDLPDRVEDIGPHVRRLIARVAPEGSIHAQRLRGIGLAVSGLVDERGGICVRSTLTGWENAPLGPLITQACGLPAYVENDANALTVAQYRFGPMREASSFSLVSVGQGIGCGHMFGGELFRGFRGGAGEIAHATAEPGGLPCLCGKTGCLDTVASLSAISHLATRAGLPGDLEQLEQLAAQGNLGAVELLHRAGSALGLMIAQMVQIMDQQHVLVVRQGGELTGLFGRAMRQAAEGNILPQLAPRPEIITGDVMADSWAFGAASVAADRSLFREF</sequence>
<dbReference type="EMBL" id="NKUF01000017">
    <property type="protein sequence ID" value="PYD63051.1"/>
    <property type="molecule type" value="Genomic_DNA"/>
</dbReference>
<dbReference type="Proteomes" id="UP000248301">
    <property type="component" value="Unassembled WGS sequence"/>
</dbReference>
<dbReference type="InterPro" id="IPR036390">
    <property type="entry name" value="WH_DNA-bd_sf"/>
</dbReference>
<proteinExistence type="inferred from homology"/>
<dbReference type="Gene3D" id="3.30.420.40">
    <property type="match status" value="2"/>
</dbReference>
<dbReference type="InterPro" id="IPR000835">
    <property type="entry name" value="HTH_MarR-typ"/>
</dbReference>
<accession>A0A318PR63</accession>
<comment type="caution">
    <text evidence="3">The sequence shown here is derived from an EMBL/GenBank/DDBJ whole genome shotgun (WGS) entry which is preliminary data.</text>
</comment>
<dbReference type="GO" id="GO:0003700">
    <property type="term" value="F:DNA-binding transcription factor activity"/>
    <property type="evidence" value="ECO:0007669"/>
    <property type="project" value="InterPro"/>
</dbReference>
<protein>
    <submittedName>
        <fullName evidence="3">Transcriptional regulator</fullName>
    </submittedName>
</protein>
<dbReference type="PANTHER" id="PTHR18964">
    <property type="entry name" value="ROK (REPRESSOR, ORF, KINASE) FAMILY"/>
    <property type="match status" value="1"/>
</dbReference>
<dbReference type="InterPro" id="IPR036388">
    <property type="entry name" value="WH-like_DNA-bd_sf"/>
</dbReference>
<name>A0A318PR63_9PROT</name>
<dbReference type="OrthoDB" id="49685at2"/>
<evidence type="ECO:0000313" key="3">
    <source>
        <dbReference type="EMBL" id="PYD63051.1"/>
    </source>
</evidence>
<dbReference type="Pfam" id="PF00480">
    <property type="entry name" value="ROK"/>
    <property type="match status" value="1"/>
</dbReference>
<reference evidence="3 4" key="1">
    <citation type="submission" date="2017-07" db="EMBL/GenBank/DDBJ databases">
        <title>A draft genome sequence of Gluconacetobacter entanii LTH 4560.</title>
        <authorList>
            <person name="Skraban J."/>
            <person name="Cleenwerck I."/>
            <person name="Vandamme P."/>
            <person name="Trcek J."/>
        </authorList>
    </citation>
    <scope>NUCLEOTIDE SEQUENCE [LARGE SCALE GENOMIC DNA]</scope>
    <source>
        <strain evidence="3 4">LTH 4560</strain>
    </source>
</reference>
<dbReference type="SUPFAM" id="SSF46785">
    <property type="entry name" value="Winged helix' DNA-binding domain"/>
    <property type="match status" value="1"/>
</dbReference>
<dbReference type="Pfam" id="PF12802">
    <property type="entry name" value="MarR_2"/>
    <property type="match status" value="1"/>
</dbReference>
<gene>
    <name evidence="3" type="ORF">CFR72_08975</name>
</gene>